<feature type="compositionally biased region" description="Basic and acidic residues" evidence="1">
    <location>
        <begin position="200"/>
        <end position="228"/>
    </location>
</feature>
<dbReference type="VEuPathDB" id="FungiDB:TREMEDRAFT_65016"/>
<evidence type="ECO:0000256" key="1">
    <source>
        <dbReference type="SAM" id="MobiDB-lite"/>
    </source>
</evidence>
<evidence type="ECO:0000313" key="2">
    <source>
        <dbReference type="EMBL" id="RXK35633.1"/>
    </source>
</evidence>
<feature type="compositionally biased region" description="Gly residues" evidence="1">
    <location>
        <begin position="116"/>
        <end position="138"/>
    </location>
</feature>
<feature type="compositionally biased region" description="Low complexity" evidence="1">
    <location>
        <begin position="1"/>
        <end position="21"/>
    </location>
</feature>
<feature type="compositionally biased region" description="Low complexity" evidence="1">
    <location>
        <begin position="253"/>
        <end position="271"/>
    </location>
</feature>
<feature type="region of interest" description="Disordered" evidence="1">
    <location>
        <begin position="1"/>
        <end position="296"/>
    </location>
</feature>
<proteinExistence type="predicted"/>
<feature type="region of interest" description="Disordered" evidence="1">
    <location>
        <begin position="316"/>
        <end position="359"/>
    </location>
</feature>
<accession>A0A4Q1BFZ8</accession>
<dbReference type="InParanoid" id="A0A4Q1BFZ8"/>
<protein>
    <submittedName>
        <fullName evidence="2">Uncharacterized protein</fullName>
    </submittedName>
</protein>
<comment type="caution">
    <text evidence="2">The sequence shown here is derived from an EMBL/GenBank/DDBJ whole genome shotgun (WGS) entry which is preliminary data.</text>
</comment>
<name>A0A4Q1BFZ8_TREME</name>
<gene>
    <name evidence="2" type="ORF">M231_07113</name>
</gene>
<dbReference type="AlphaFoldDB" id="A0A4Q1BFZ8"/>
<reference evidence="2 3" key="1">
    <citation type="submission" date="2016-06" db="EMBL/GenBank/DDBJ databases">
        <title>Evolution of pathogenesis and genome organization in the Tremellales.</title>
        <authorList>
            <person name="Cuomo C."/>
            <person name="Litvintseva A."/>
            <person name="Heitman J."/>
            <person name="Chen Y."/>
            <person name="Sun S."/>
            <person name="Springer D."/>
            <person name="Dromer F."/>
            <person name="Young S."/>
            <person name="Zeng Q."/>
            <person name="Chapman S."/>
            <person name="Gujja S."/>
            <person name="Saif S."/>
            <person name="Birren B."/>
        </authorList>
    </citation>
    <scope>NUCLEOTIDE SEQUENCE [LARGE SCALE GENOMIC DNA]</scope>
    <source>
        <strain evidence="2 3">ATCC 28783</strain>
    </source>
</reference>
<keyword evidence="3" id="KW-1185">Reference proteome</keyword>
<sequence length="359" mass="38854">MPYVSPLSLSISSFPSLDSHLLPLNPILPPDQPREQESTFTSDKNTEQEEEKENEEEKKGNHMTMSIFPPQLATLPHMSNQEKEDDLTPRPTPNLPEGLASLSLNSPFPYTPMGGPVAGGSGVDNGGASGMNRAGGGEDVTHGLKGIPRTLPEQDQVKRPLGEVGNIPKLAGGLDAHETRTDKVDGGGKPFVSAVNINIGKDDRGKERDVKGVEGRKTGQHGSPEHIDTSSPLVDDHDDTIREMDEMEVPGLSITPSTTASSISIVSPSLSSEEDSPKGDRKNAGSPTTSVEADDWDDRLRKYTWGLYNHTLNQFREAKQRGGSRKNSPIAENIPQFGHKESGMQKMAAQKRLARQLNS</sequence>
<evidence type="ECO:0000313" key="3">
    <source>
        <dbReference type="Proteomes" id="UP000289152"/>
    </source>
</evidence>
<dbReference type="Proteomes" id="UP000289152">
    <property type="component" value="Unassembled WGS sequence"/>
</dbReference>
<dbReference type="EMBL" id="SDIL01000128">
    <property type="protein sequence ID" value="RXK35633.1"/>
    <property type="molecule type" value="Genomic_DNA"/>
</dbReference>
<organism evidence="2 3">
    <name type="scientific">Tremella mesenterica</name>
    <name type="common">Jelly fungus</name>
    <dbReference type="NCBI Taxonomy" id="5217"/>
    <lineage>
        <taxon>Eukaryota</taxon>
        <taxon>Fungi</taxon>
        <taxon>Dikarya</taxon>
        <taxon>Basidiomycota</taxon>
        <taxon>Agaricomycotina</taxon>
        <taxon>Tremellomycetes</taxon>
        <taxon>Tremellales</taxon>
        <taxon>Tremellaceae</taxon>
        <taxon>Tremella</taxon>
    </lineage>
</organism>
<feature type="compositionally biased region" description="Basic and acidic residues" evidence="1">
    <location>
        <begin position="175"/>
        <end position="186"/>
    </location>
</feature>